<keyword evidence="2" id="KW-0812">Transmembrane</keyword>
<feature type="transmembrane region" description="Helical" evidence="2">
    <location>
        <begin position="207"/>
        <end position="230"/>
    </location>
</feature>
<dbReference type="Proteomes" id="UP000076761">
    <property type="component" value="Unassembled WGS sequence"/>
</dbReference>
<gene>
    <name evidence="4" type="ORF">NEOLEDRAFT_1178086</name>
</gene>
<feature type="transmembrane region" description="Helical" evidence="2">
    <location>
        <begin position="53"/>
        <end position="77"/>
    </location>
</feature>
<name>A0A165T0X1_9AGAM</name>
<feature type="region of interest" description="Disordered" evidence="1">
    <location>
        <begin position="267"/>
        <end position="288"/>
    </location>
</feature>
<dbReference type="PANTHER" id="PTHR40465:SF1">
    <property type="entry name" value="DUF6534 DOMAIN-CONTAINING PROTEIN"/>
    <property type="match status" value="1"/>
</dbReference>
<feature type="transmembrane region" description="Helical" evidence="2">
    <location>
        <begin position="97"/>
        <end position="118"/>
    </location>
</feature>
<sequence length="333" mass="36992">MYANDDLSSDYLAGQNGPLLMGYLFSYLLQGVLTVQMFIFCNQPSYSSDRYPIRVTVWTVFCLEIVATAFATVSAWYGLASGWGNIYTLNHPSWAFAYTPALHGIIALVVQLFFCWRLTLFGCNLIVPGIIASSCLMQSSLAIVTAVKLWYLPDLSAIYDIIPFVSVWLGGSAFCDIMIAISMVYLLHRAGRQSQFKATYSILLRPIMISVETGIITACSSIMHLVLFLAVRADNAHFTFLFLTAKLYSNTLLTTLNVRRIRSENRPVSTFQGHNKSTTAHQKSSSAWETELDRLQSSRINGRTPTAVFITTSTSTHKDEEVGLPDAKIPTSV</sequence>
<protein>
    <recommendedName>
        <fullName evidence="3">DUF6534 domain-containing protein</fullName>
    </recommendedName>
</protein>
<organism evidence="4 5">
    <name type="scientific">Neolentinus lepideus HHB14362 ss-1</name>
    <dbReference type="NCBI Taxonomy" id="1314782"/>
    <lineage>
        <taxon>Eukaryota</taxon>
        <taxon>Fungi</taxon>
        <taxon>Dikarya</taxon>
        <taxon>Basidiomycota</taxon>
        <taxon>Agaricomycotina</taxon>
        <taxon>Agaricomycetes</taxon>
        <taxon>Gloeophyllales</taxon>
        <taxon>Gloeophyllaceae</taxon>
        <taxon>Neolentinus</taxon>
    </lineage>
</organism>
<feature type="transmembrane region" description="Helical" evidence="2">
    <location>
        <begin position="125"/>
        <end position="147"/>
    </location>
</feature>
<dbReference type="PANTHER" id="PTHR40465">
    <property type="entry name" value="CHROMOSOME 1, WHOLE GENOME SHOTGUN SEQUENCE"/>
    <property type="match status" value="1"/>
</dbReference>
<dbReference type="EMBL" id="KV425569">
    <property type="protein sequence ID" value="KZT25969.1"/>
    <property type="molecule type" value="Genomic_DNA"/>
</dbReference>
<keyword evidence="2" id="KW-0472">Membrane</keyword>
<evidence type="ECO:0000256" key="2">
    <source>
        <dbReference type="SAM" id="Phobius"/>
    </source>
</evidence>
<feature type="transmembrane region" description="Helical" evidence="2">
    <location>
        <begin position="167"/>
        <end position="187"/>
    </location>
</feature>
<evidence type="ECO:0000313" key="4">
    <source>
        <dbReference type="EMBL" id="KZT25969.1"/>
    </source>
</evidence>
<dbReference type="STRING" id="1314782.A0A165T0X1"/>
<dbReference type="OrthoDB" id="2681808at2759"/>
<dbReference type="AlphaFoldDB" id="A0A165T0X1"/>
<dbReference type="InterPro" id="IPR045339">
    <property type="entry name" value="DUF6534"/>
</dbReference>
<keyword evidence="5" id="KW-1185">Reference proteome</keyword>
<keyword evidence="2" id="KW-1133">Transmembrane helix</keyword>
<feature type="transmembrane region" description="Helical" evidence="2">
    <location>
        <begin position="236"/>
        <end position="256"/>
    </location>
</feature>
<reference evidence="4 5" key="1">
    <citation type="journal article" date="2016" name="Mol. Biol. Evol.">
        <title>Comparative Genomics of Early-Diverging Mushroom-Forming Fungi Provides Insights into the Origins of Lignocellulose Decay Capabilities.</title>
        <authorList>
            <person name="Nagy L.G."/>
            <person name="Riley R."/>
            <person name="Tritt A."/>
            <person name="Adam C."/>
            <person name="Daum C."/>
            <person name="Floudas D."/>
            <person name="Sun H."/>
            <person name="Yadav J.S."/>
            <person name="Pangilinan J."/>
            <person name="Larsson K.H."/>
            <person name="Matsuura K."/>
            <person name="Barry K."/>
            <person name="Labutti K."/>
            <person name="Kuo R."/>
            <person name="Ohm R.A."/>
            <person name="Bhattacharya S.S."/>
            <person name="Shirouzu T."/>
            <person name="Yoshinaga Y."/>
            <person name="Martin F.M."/>
            <person name="Grigoriev I.V."/>
            <person name="Hibbett D.S."/>
        </authorList>
    </citation>
    <scope>NUCLEOTIDE SEQUENCE [LARGE SCALE GENOMIC DNA]</scope>
    <source>
        <strain evidence="4 5">HHB14362 ss-1</strain>
    </source>
</reference>
<feature type="transmembrane region" description="Helical" evidence="2">
    <location>
        <begin position="20"/>
        <end position="41"/>
    </location>
</feature>
<evidence type="ECO:0000259" key="3">
    <source>
        <dbReference type="Pfam" id="PF20152"/>
    </source>
</evidence>
<evidence type="ECO:0000313" key="5">
    <source>
        <dbReference type="Proteomes" id="UP000076761"/>
    </source>
</evidence>
<feature type="domain" description="DUF6534" evidence="3">
    <location>
        <begin position="172"/>
        <end position="260"/>
    </location>
</feature>
<dbReference type="InParanoid" id="A0A165T0X1"/>
<accession>A0A165T0X1</accession>
<evidence type="ECO:0000256" key="1">
    <source>
        <dbReference type="SAM" id="MobiDB-lite"/>
    </source>
</evidence>
<dbReference type="Pfam" id="PF20152">
    <property type="entry name" value="DUF6534"/>
    <property type="match status" value="1"/>
</dbReference>
<proteinExistence type="predicted"/>